<comment type="caution">
    <text evidence="3">The sequence shown here is derived from an EMBL/GenBank/DDBJ whole genome shotgun (WGS) entry which is preliminary data.</text>
</comment>
<dbReference type="RefSeq" id="WP_067853905.1">
    <property type="nucleotide sequence ID" value="NZ_LGTW01000018.1"/>
</dbReference>
<dbReference type="Pfam" id="PF10400">
    <property type="entry name" value="Vir_act_alpha_C"/>
    <property type="match status" value="1"/>
</dbReference>
<feature type="domain" description="Transcription regulator PadR C-terminal" evidence="2">
    <location>
        <begin position="92"/>
        <end position="180"/>
    </location>
</feature>
<proteinExistence type="predicted"/>
<dbReference type="STRING" id="59750.AWC31_23825"/>
<evidence type="ECO:0000313" key="4">
    <source>
        <dbReference type="Proteomes" id="UP000070612"/>
    </source>
</evidence>
<dbReference type="InterPro" id="IPR005149">
    <property type="entry name" value="Tscrpt_reg_PadR_N"/>
</dbReference>
<evidence type="ECO:0000313" key="3">
    <source>
        <dbReference type="EMBL" id="KWX21726.1"/>
    </source>
</evidence>
<feature type="domain" description="Transcription regulator PadR N-terminal" evidence="1">
    <location>
        <begin position="7"/>
        <end position="80"/>
    </location>
</feature>
<dbReference type="Proteomes" id="UP000070612">
    <property type="component" value="Unassembled WGS sequence"/>
</dbReference>
<dbReference type="PATRIC" id="fig|59750.3.peg.2217"/>
<dbReference type="InterPro" id="IPR036390">
    <property type="entry name" value="WH_DNA-bd_sf"/>
</dbReference>
<name>A0A132PHC0_9MYCO</name>
<dbReference type="EMBL" id="LGTW01000018">
    <property type="protein sequence ID" value="KWX21726.1"/>
    <property type="molecule type" value="Genomic_DNA"/>
</dbReference>
<keyword evidence="4" id="KW-1185">Reference proteome</keyword>
<evidence type="ECO:0000259" key="1">
    <source>
        <dbReference type="Pfam" id="PF03551"/>
    </source>
</evidence>
<sequence>MALRDAVLAALLGGESSGYDLAKSFDASVANFWTATPQQLYRELDRLAADGLIRSRIVQQERRPNKRMYSLTEAGHDAIRAFTARPPKPSTIRDELLIKVNAVDAGDAAAVRELVADQLRWATEKLARYERMRDRMLGGRTEAEYLRDSSRVGPYLTLLRGISFEQENIRWAEHTLSVLEHRSAVRG</sequence>
<accession>A0A132PHC0</accession>
<reference evidence="3 4" key="1">
    <citation type="submission" date="2015-07" db="EMBL/GenBank/DDBJ databases">
        <title>A draft genome sequence of Mycobacterium wolinskyi.</title>
        <authorList>
            <person name="de Man T.J."/>
            <person name="Perry K.A."/>
            <person name="Coulliette A.D."/>
            <person name="Jensen B."/>
            <person name="Toney N.C."/>
            <person name="Limbago B.M."/>
            <person name="Noble-Wang J."/>
        </authorList>
    </citation>
    <scope>NUCLEOTIDE SEQUENCE [LARGE SCALE GENOMIC DNA]</scope>
    <source>
        <strain evidence="3 4">CDC_01</strain>
    </source>
</reference>
<dbReference type="PANTHER" id="PTHR43252:SF4">
    <property type="entry name" value="TRANSCRIPTIONAL REGULATORY PROTEIN"/>
    <property type="match status" value="1"/>
</dbReference>
<dbReference type="AlphaFoldDB" id="A0A132PHC0"/>
<dbReference type="Gene3D" id="6.10.140.190">
    <property type="match status" value="1"/>
</dbReference>
<dbReference type="InterPro" id="IPR018309">
    <property type="entry name" value="Tscrpt_reg_PadR_C"/>
</dbReference>
<dbReference type="PANTHER" id="PTHR43252">
    <property type="entry name" value="TRANSCRIPTIONAL REGULATOR YQJI"/>
    <property type="match status" value="1"/>
</dbReference>
<gene>
    <name evidence="3" type="ORF">AFM11_24290</name>
</gene>
<dbReference type="SUPFAM" id="SSF46785">
    <property type="entry name" value="Winged helix' DNA-binding domain"/>
    <property type="match status" value="1"/>
</dbReference>
<dbReference type="Gene3D" id="1.10.10.10">
    <property type="entry name" value="Winged helix-like DNA-binding domain superfamily/Winged helix DNA-binding domain"/>
    <property type="match status" value="1"/>
</dbReference>
<dbReference type="InterPro" id="IPR036388">
    <property type="entry name" value="WH-like_DNA-bd_sf"/>
</dbReference>
<evidence type="ECO:0000259" key="2">
    <source>
        <dbReference type="Pfam" id="PF10400"/>
    </source>
</evidence>
<protein>
    <submittedName>
        <fullName evidence="3">PadR family transcriptional regulator</fullName>
    </submittedName>
</protein>
<dbReference type="Pfam" id="PF03551">
    <property type="entry name" value="PadR"/>
    <property type="match status" value="1"/>
</dbReference>
<organism evidence="3 4">
    <name type="scientific">Mycolicibacterium wolinskyi</name>
    <dbReference type="NCBI Taxonomy" id="59750"/>
    <lineage>
        <taxon>Bacteria</taxon>
        <taxon>Bacillati</taxon>
        <taxon>Actinomycetota</taxon>
        <taxon>Actinomycetes</taxon>
        <taxon>Mycobacteriales</taxon>
        <taxon>Mycobacteriaceae</taxon>
        <taxon>Mycolicibacterium</taxon>
    </lineage>
</organism>